<evidence type="ECO:0000256" key="5">
    <source>
        <dbReference type="ARBA" id="ARBA00023242"/>
    </source>
</evidence>
<dbReference type="InterPro" id="IPR011598">
    <property type="entry name" value="bHLH_dom"/>
</dbReference>
<dbReference type="GO" id="GO:0005667">
    <property type="term" value="C:transcription regulator complex"/>
    <property type="evidence" value="ECO:0007669"/>
    <property type="project" value="InterPro"/>
</dbReference>
<gene>
    <name evidence="8" type="ORF">HNY73_002721</name>
</gene>
<dbReference type="SUPFAM" id="SSF47459">
    <property type="entry name" value="HLH, helix-loop-helix DNA-binding domain"/>
    <property type="match status" value="1"/>
</dbReference>
<evidence type="ECO:0000313" key="9">
    <source>
        <dbReference type="Proteomes" id="UP000807504"/>
    </source>
</evidence>
<keyword evidence="4" id="KW-0804">Transcription</keyword>
<dbReference type="Pfam" id="PF13426">
    <property type="entry name" value="PAS_9"/>
    <property type="match status" value="1"/>
</dbReference>
<evidence type="ECO:0000256" key="3">
    <source>
        <dbReference type="ARBA" id="ARBA00023125"/>
    </source>
</evidence>
<dbReference type="InterPro" id="IPR035965">
    <property type="entry name" value="PAS-like_dom_sf"/>
</dbReference>
<dbReference type="Pfam" id="PF00010">
    <property type="entry name" value="HLH"/>
    <property type="match status" value="1"/>
</dbReference>
<keyword evidence="1" id="KW-0677">Repeat</keyword>
<dbReference type="EMBL" id="JABXBU010000002">
    <property type="protein sequence ID" value="KAF8794788.1"/>
    <property type="molecule type" value="Genomic_DNA"/>
</dbReference>
<keyword evidence="2" id="KW-0805">Transcription regulation</keyword>
<dbReference type="GO" id="GO:0003677">
    <property type="term" value="F:DNA binding"/>
    <property type="evidence" value="ECO:0007669"/>
    <property type="project" value="UniProtKB-KW"/>
</dbReference>
<dbReference type="SMART" id="SM00091">
    <property type="entry name" value="PAS"/>
    <property type="match status" value="2"/>
</dbReference>
<dbReference type="InterPro" id="IPR050933">
    <property type="entry name" value="Circadian_TF"/>
</dbReference>
<evidence type="ECO:0000256" key="4">
    <source>
        <dbReference type="ARBA" id="ARBA00023163"/>
    </source>
</evidence>
<keyword evidence="8" id="KW-0675">Receptor</keyword>
<evidence type="ECO:0000256" key="2">
    <source>
        <dbReference type="ARBA" id="ARBA00023015"/>
    </source>
</evidence>
<dbReference type="CDD" id="cd11391">
    <property type="entry name" value="bHLH_PAS"/>
    <property type="match status" value="1"/>
</dbReference>
<reference evidence="8" key="2">
    <citation type="submission" date="2020-06" db="EMBL/GenBank/DDBJ databases">
        <authorList>
            <person name="Sheffer M."/>
        </authorList>
    </citation>
    <scope>NUCLEOTIDE SEQUENCE</scope>
</reference>
<dbReference type="PRINTS" id="PR00785">
    <property type="entry name" value="NCTRNSLOCATR"/>
</dbReference>
<dbReference type="Proteomes" id="UP000807504">
    <property type="component" value="Unassembled WGS sequence"/>
</dbReference>
<dbReference type="GO" id="GO:0045944">
    <property type="term" value="P:positive regulation of transcription by RNA polymerase II"/>
    <property type="evidence" value="ECO:0007669"/>
    <property type="project" value="UniProtKB-ARBA"/>
</dbReference>
<sequence length="764" mass="86672">MDTENTASNSDKIGASKMSGPVISAVRLQRNQAEKQRRDRLNGYINELATLVPMVKNSSKPVDKVSVLRLAAAHMRLNISCLNPARFKSKLSVLPSSVISYLEILEKNMGGFIVATTFAGTVVFCSKSVEEFLGYQNIDFMGQSIYNYVPSKEISHFEKKISSVISRYKKGNLKKVSKSLVLHLQKRPLPRTNDISYQKVIIKISVHSNEAQNDPNKEEQVAVKGKKALKHKDFGTSALVLMFIEPVKSPGKIPMPFSLKQHDVYVTLHGIRGEIIEADHNISTITGYMPCDVLGKSAYEYIFETDVPIAQFAQKAMFTSNDGKGIITYRLKTFNLKYIFLQSTGFLFKDSANQIQRFVCYNRWLSDEEGERELKKFQERFSPASFAARQLEAQKNNSESKMVCLNSPEENSMVNGHLNDSSFSAHSIDVNRDSNNMSMPVAKRTKNIKSPINELNGNLNGNILGNDYNVEKMEVCSYYQSADLISWKKYVKQEKHIYDTLPQSLNSHEKKQDLSLTQFSNNYAMDGSDITYFNTRNGDVNYELFQEEKMPPYADVQLQDPYNTQTKQMPSSVQPCASYSYQELPSDHRSNFENLMPSRMSFYKVTDNGSYNNIMDMRSDQYNSTSPTVPFVKNNLKSHSYDHCNTRQIRLLDSDCTHQNGNSYHLNSSENGAYHNIQSPKIATYNNNFSSNGDNMYGSVNTYGKSLTKHDAFGFQKVINPKNAMLNCPESINCSKSDDSNISSIFFYLFRDKGNFLNIHGFKK</sequence>
<dbReference type="InterPro" id="IPR036638">
    <property type="entry name" value="HLH_DNA-bd_sf"/>
</dbReference>
<dbReference type="SMART" id="SM00353">
    <property type="entry name" value="HLH"/>
    <property type="match status" value="1"/>
</dbReference>
<proteinExistence type="predicted"/>
<evidence type="ECO:0000259" key="6">
    <source>
        <dbReference type="PROSITE" id="PS50112"/>
    </source>
</evidence>
<protein>
    <submittedName>
        <fullName evidence="8">Aryl hydrocarbon receptor nuclear like protein</fullName>
    </submittedName>
</protein>
<reference evidence="8" key="1">
    <citation type="journal article" date="2020" name="bioRxiv">
        <title>Chromosome-level reference genome of the European wasp spider Argiope bruennichi: a resource for studies on range expansion and evolutionary adaptation.</title>
        <authorList>
            <person name="Sheffer M.M."/>
            <person name="Hoppe A."/>
            <person name="Krehenwinkel H."/>
            <person name="Uhl G."/>
            <person name="Kuss A.W."/>
            <person name="Jensen L."/>
            <person name="Jensen C."/>
            <person name="Gillespie R.G."/>
            <person name="Hoff K.J."/>
            <person name="Prost S."/>
        </authorList>
    </citation>
    <scope>NUCLEOTIDE SEQUENCE</scope>
</reference>
<comment type="caution">
    <text evidence="8">The sequence shown here is derived from an EMBL/GenBank/DDBJ whole genome shotgun (WGS) entry which is preliminary data.</text>
</comment>
<dbReference type="GO" id="GO:0005634">
    <property type="term" value="C:nucleus"/>
    <property type="evidence" value="ECO:0007669"/>
    <property type="project" value="InterPro"/>
</dbReference>
<evidence type="ECO:0000259" key="7">
    <source>
        <dbReference type="PROSITE" id="PS50888"/>
    </source>
</evidence>
<dbReference type="Pfam" id="PF14598">
    <property type="entry name" value="PAS_11"/>
    <property type="match status" value="1"/>
</dbReference>
<keyword evidence="3" id="KW-0238">DNA-binding</keyword>
<keyword evidence="5" id="KW-0539">Nucleus</keyword>
<name>A0A8T0FX80_ARGBR</name>
<dbReference type="Gene3D" id="3.30.450.20">
    <property type="entry name" value="PAS domain"/>
    <property type="match status" value="2"/>
</dbReference>
<dbReference type="Gene3D" id="4.10.280.10">
    <property type="entry name" value="Helix-loop-helix DNA-binding domain"/>
    <property type="match status" value="1"/>
</dbReference>
<keyword evidence="9" id="KW-1185">Reference proteome</keyword>
<dbReference type="SUPFAM" id="SSF55785">
    <property type="entry name" value="PYP-like sensor domain (PAS domain)"/>
    <property type="match status" value="2"/>
</dbReference>
<dbReference type="CDD" id="cd00130">
    <property type="entry name" value="PAS"/>
    <property type="match status" value="2"/>
</dbReference>
<dbReference type="PROSITE" id="PS50112">
    <property type="entry name" value="PAS"/>
    <property type="match status" value="1"/>
</dbReference>
<dbReference type="PANTHER" id="PTHR23042">
    <property type="entry name" value="CIRCADIAN PROTEIN CLOCK/ARNT/BMAL/PAS"/>
    <property type="match status" value="1"/>
</dbReference>
<dbReference type="InterPro" id="IPR000014">
    <property type="entry name" value="PAS"/>
</dbReference>
<evidence type="ECO:0000256" key="1">
    <source>
        <dbReference type="ARBA" id="ARBA00022737"/>
    </source>
</evidence>
<feature type="domain" description="PAS" evidence="6">
    <location>
        <begin position="97"/>
        <end position="168"/>
    </location>
</feature>
<evidence type="ECO:0000313" key="8">
    <source>
        <dbReference type="EMBL" id="KAF8794788.1"/>
    </source>
</evidence>
<dbReference type="GO" id="GO:0003700">
    <property type="term" value="F:DNA-binding transcription factor activity"/>
    <property type="evidence" value="ECO:0007669"/>
    <property type="project" value="InterPro"/>
</dbReference>
<accession>A0A8T0FX80</accession>
<dbReference type="InterPro" id="IPR001067">
    <property type="entry name" value="Nuc_translocat"/>
</dbReference>
<dbReference type="GO" id="GO:0005737">
    <property type="term" value="C:cytoplasm"/>
    <property type="evidence" value="ECO:0007669"/>
    <property type="project" value="InterPro"/>
</dbReference>
<feature type="domain" description="BHLH" evidence="7">
    <location>
        <begin position="25"/>
        <end position="78"/>
    </location>
</feature>
<dbReference type="PROSITE" id="PS50888">
    <property type="entry name" value="BHLH"/>
    <property type="match status" value="1"/>
</dbReference>
<organism evidence="8 9">
    <name type="scientific">Argiope bruennichi</name>
    <name type="common">Wasp spider</name>
    <name type="synonym">Aranea bruennichi</name>
    <dbReference type="NCBI Taxonomy" id="94029"/>
    <lineage>
        <taxon>Eukaryota</taxon>
        <taxon>Metazoa</taxon>
        <taxon>Ecdysozoa</taxon>
        <taxon>Arthropoda</taxon>
        <taxon>Chelicerata</taxon>
        <taxon>Arachnida</taxon>
        <taxon>Araneae</taxon>
        <taxon>Araneomorphae</taxon>
        <taxon>Entelegynae</taxon>
        <taxon>Araneoidea</taxon>
        <taxon>Araneidae</taxon>
        <taxon>Argiope</taxon>
    </lineage>
</organism>
<dbReference type="GO" id="GO:0046983">
    <property type="term" value="F:protein dimerization activity"/>
    <property type="evidence" value="ECO:0007669"/>
    <property type="project" value="InterPro"/>
</dbReference>
<dbReference type="AlphaFoldDB" id="A0A8T0FX80"/>